<dbReference type="AlphaFoldDB" id="A0A9D2B413"/>
<name>A0A9D2B413_9FIRM</name>
<dbReference type="EMBL" id="DXEX01000174">
    <property type="protein sequence ID" value="HIX59634.1"/>
    <property type="molecule type" value="Genomic_DNA"/>
</dbReference>
<sequence>MQREREMADGRKSNYEKMKNDMAAVFLKYDQDKMIRKFDLQHDEDSIWIRFVGRTYQIRRRIGSIFWVNDGQQEVEAGYNEVMTIYDVMCNSKEDCHLARNWVNVGSLSAVKGGSLSKTGHFFSEAGKAFEGKTELLMRACERLGGRKLSGGDAAYEIELFPFLPIVLRFWDADEEFSGSLQILTDENILDYMHYETLMFALSHVLERIRQEMSYGGE</sequence>
<protein>
    <submittedName>
        <fullName evidence="2">DUF3786 domain-containing protein</fullName>
    </submittedName>
</protein>
<evidence type="ECO:0000313" key="3">
    <source>
        <dbReference type="Proteomes" id="UP000886817"/>
    </source>
</evidence>
<dbReference type="Pfam" id="PF12654">
    <property type="entry name" value="DUF3786"/>
    <property type="match status" value="1"/>
</dbReference>
<comment type="caution">
    <text evidence="2">The sequence shown here is derived from an EMBL/GenBank/DDBJ whole genome shotgun (WGS) entry which is preliminary data.</text>
</comment>
<dbReference type="Proteomes" id="UP000886817">
    <property type="component" value="Unassembled WGS sequence"/>
</dbReference>
<dbReference type="InterPro" id="IPR024264">
    <property type="entry name" value="DUF3786"/>
</dbReference>
<evidence type="ECO:0000259" key="1">
    <source>
        <dbReference type="Pfam" id="PF12654"/>
    </source>
</evidence>
<evidence type="ECO:0000313" key="2">
    <source>
        <dbReference type="EMBL" id="HIX59634.1"/>
    </source>
</evidence>
<reference evidence="2" key="2">
    <citation type="submission" date="2021-04" db="EMBL/GenBank/DDBJ databases">
        <authorList>
            <person name="Gilroy R."/>
        </authorList>
    </citation>
    <scope>NUCLEOTIDE SEQUENCE</scope>
    <source>
        <strain evidence="2">ChiSjej1B19-8411</strain>
    </source>
</reference>
<accession>A0A9D2B413</accession>
<reference evidence="2" key="1">
    <citation type="journal article" date="2021" name="PeerJ">
        <title>Extensive microbial diversity within the chicken gut microbiome revealed by metagenomics and culture.</title>
        <authorList>
            <person name="Gilroy R."/>
            <person name="Ravi A."/>
            <person name="Getino M."/>
            <person name="Pursley I."/>
            <person name="Horton D.L."/>
            <person name="Alikhan N.F."/>
            <person name="Baker D."/>
            <person name="Gharbi K."/>
            <person name="Hall N."/>
            <person name="Watson M."/>
            <person name="Adriaenssens E.M."/>
            <person name="Foster-Nyarko E."/>
            <person name="Jarju S."/>
            <person name="Secka A."/>
            <person name="Antonio M."/>
            <person name="Oren A."/>
            <person name="Chaudhuri R.R."/>
            <person name="La Ragione R."/>
            <person name="Hildebrand F."/>
            <person name="Pallen M.J."/>
        </authorList>
    </citation>
    <scope>NUCLEOTIDE SEQUENCE</scope>
    <source>
        <strain evidence="2">ChiSjej1B19-8411</strain>
    </source>
</reference>
<organism evidence="2 3">
    <name type="scientific">Candidatus Blautia gallistercoris</name>
    <dbReference type="NCBI Taxonomy" id="2838490"/>
    <lineage>
        <taxon>Bacteria</taxon>
        <taxon>Bacillati</taxon>
        <taxon>Bacillota</taxon>
        <taxon>Clostridia</taxon>
        <taxon>Lachnospirales</taxon>
        <taxon>Lachnospiraceae</taxon>
        <taxon>Blautia</taxon>
    </lineage>
</organism>
<feature type="domain" description="DUF3786" evidence="1">
    <location>
        <begin position="32"/>
        <end position="205"/>
    </location>
</feature>
<proteinExistence type="predicted"/>
<gene>
    <name evidence="2" type="ORF">IAA45_07970</name>
</gene>